<sequence length="202" mass="23074">LQATTPIARRCPLHPITRTDSPSIELARSQNGRRSGTRYQALQVRHWHRCPLPEHEPDQALLAELRRLPQVHQRQGRGLRPLPPVLARLPLSVPLRLVHPLGRAARGWQLPRQARRISDVGLGCEQIRQRSRASVLLRDGSRLHIEHRRMCHATKLRALPGAEYDFVKTICSVRPYDHLYNSLTFDTIPLTRSSGNSVRSPH</sequence>
<dbReference type="AlphaFoldDB" id="A0A166YD78"/>
<feature type="region of interest" description="Disordered" evidence="1">
    <location>
        <begin position="13"/>
        <end position="35"/>
    </location>
</feature>
<proteinExistence type="predicted"/>
<name>A0A166YD78_9PEZI</name>
<dbReference type="EMBL" id="LFIV01000007">
    <property type="protein sequence ID" value="KZL77521.1"/>
    <property type="molecule type" value="Genomic_DNA"/>
</dbReference>
<evidence type="ECO:0000313" key="3">
    <source>
        <dbReference type="Proteomes" id="UP000076552"/>
    </source>
</evidence>
<keyword evidence="3" id="KW-1185">Reference proteome</keyword>
<protein>
    <submittedName>
        <fullName evidence="2">Uncharacterized protein</fullName>
    </submittedName>
</protein>
<reference evidence="2 3" key="1">
    <citation type="submission" date="2015-06" db="EMBL/GenBank/DDBJ databases">
        <title>Survival trade-offs in plant roots during colonization by closely related pathogenic and mutualistic fungi.</title>
        <authorList>
            <person name="Hacquard S."/>
            <person name="Kracher B."/>
            <person name="Hiruma K."/>
            <person name="Weinman A."/>
            <person name="Muench P."/>
            <person name="Garrido Oter R."/>
            <person name="Ver Loren van Themaat E."/>
            <person name="Dallerey J.-F."/>
            <person name="Damm U."/>
            <person name="Henrissat B."/>
            <person name="Lespinet O."/>
            <person name="Thon M."/>
            <person name="Kemen E."/>
            <person name="McHardy A.C."/>
            <person name="Schulze-Lefert P."/>
            <person name="O'Connell R.J."/>
        </authorList>
    </citation>
    <scope>NUCLEOTIDE SEQUENCE [LARGE SCALE GENOMIC DNA]</scope>
    <source>
        <strain evidence="2 3">0861</strain>
    </source>
</reference>
<evidence type="ECO:0000313" key="2">
    <source>
        <dbReference type="EMBL" id="KZL77521.1"/>
    </source>
</evidence>
<evidence type="ECO:0000256" key="1">
    <source>
        <dbReference type="SAM" id="MobiDB-lite"/>
    </source>
</evidence>
<feature type="non-terminal residue" evidence="2">
    <location>
        <position position="1"/>
    </location>
</feature>
<comment type="caution">
    <text evidence="2">The sequence shown here is derived from an EMBL/GenBank/DDBJ whole genome shotgun (WGS) entry which is preliminary data.</text>
</comment>
<feature type="compositionally biased region" description="Polar residues" evidence="1">
    <location>
        <begin position="18"/>
        <end position="35"/>
    </location>
</feature>
<accession>A0A166YD78</accession>
<gene>
    <name evidence="2" type="ORF">CT0861_06482</name>
</gene>
<dbReference type="Proteomes" id="UP000076552">
    <property type="component" value="Unassembled WGS sequence"/>
</dbReference>
<organism evidence="2 3">
    <name type="scientific">Colletotrichum tofieldiae</name>
    <dbReference type="NCBI Taxonomy" id="708197"/>
    <lineage>
        <taxon>Eukaryota</taxon>
        <taxon>Fungi</taxon>
        <taxon>Dikarya</taxon>
        <taxon>Ascomycota</taxon>
        <taxon>Pezizomycotina</taxon>
        <taxon>Sordariomycetes</taxon>
        <taxon>Hypocreomycetidae</taxon>
        <taxon>Glomerellales</taxon>
        <taxon>Glomerellaceae</taxon>
        <taxon>Colletotrichum</taxon>
        <taxon>Colletotrichum spaethianum species complex</taxon>
    </lineage>
</organism>